<reference evidence="1 2" key="1">
    <citation type="journal article" date="2007" name="Nat. Biotechnol.">
        <title>Complete genome sequence of the myxobacterium Sorangium cellulosum.</title>
        <authorList>
            <person name="Schneiker S."/>
            <person name="Perlova O."/>
            <person name="Kaiser O."/>
            <person name="Gerth K."/>
            <person name="Alici A."/>
            <person name="Altmeyer M.O."/>
            <person name="Bartels D."/>
            <person name="Bekel T."/>
            <person name="Beyer S."/>
            <person name="Bode E."/>
            <person name="Bode H.B."/>
            <person name="Bolten C.J."/>
            <person name="Choudhuri J.V."/>
            <person name="Doss S."/>
            <person name="Elnakady Y.A."/>
            <person name="Frank B."/>
            <person name="Gaigalat L."/>
            <person name="Goesmann A."/>
            <person name="Groeger C."/>
            <person name="Gross F."/>
            <person name="Jelsbak L."/>
            <person name="Jelsbak L."/>
            <person name="Kalinowski J."/>
            <person name="Kegler C."/>
            <person name="Knauber T."/>
            <person name="Konietzny S."/>
            <person name="Kopp M."/>
            <person name="Krause L."/>
            <person name="Krug D."/>
            <person name="Linke B."/>
            <person name="Mahmud T."/>
            <person name="Martinez-Arias R."/>
            <person name="McHardy A.C."/>
            <person name="Merai M."/>
            <person name="Meyer F."/>
            <person name="Mormann S."/>
            <person name="Munoz-Dorado J."/>
            <person name="Perez J."/>
            <person name="Pradella S."/>
            <person name="Rachid S."/>
            <person name="Raddatz G."/>
            <person name="Rosenau F."/>
            <person name="Rueckert C."/>
            <person name="Sasse F."/>
            <person name="Scharfe M."/>
            <person name="Schuster S.C."/>
            <person name="Suen G."/>
            <person name="Treuner-Lange A."/>
            <person name="Velicer G.J."/>
            <person name="Vorholter F.-J."/>
            <person name="Weissman K.J."/>
            <person name="Welch R.D."/>
            <person name="Wenzel S.C."/>
            <person name="Whitworth D.E."/>
            <person name="Wilhelm S."/>
            <person name="Wittmann C."/>
            <person name="Bloecker H."/>
            <person name="Puehler A."/>
            <person name="Mueller R."/>
        </authorList>
    </citation>
    <scope>NUCLEOTIDE SEQUENCE [LARGE SCALE GENOMIC DNA]</scope>
    <source>
        <strain evidence="2">So ce56</strain>
    </source>
</reference>
<dbReference type="AlphaFoldDB" id="A9F6L6"/>
<evidence type="ECO:0000313" key="1">
    <source>
        <dbReference type="EMBL" id="CAN91447.1"/>
    </source>
</evidence>
<protein>
    <submittedName>
        <fullName evidence="1">Uncharacterized protein</fullName>
    </submittedName>
</protein>
<dbReference type="Proteomes" id="UP000002139">
    <property type="component" value="Chromosome"/>
</dbReference>
<name>A9F6L6_SORC5</name>
<keyword evidence="2" id="KW-1185">Reference proteome</keyword>
<evidence type="ECO:0000313" key="2">
    <source>
        <dbReference type="Proteomes" id="UP000002139"/>
    </source>
</evidence>
<proteinExistence type="predicted"/>
<sequence>MNGKVAFPSKVSGNWRARLGRLLCLGPAALVLGCSEAPDPEVTGISQLLLFNELAGDTRFTLDTGADGTQPIQSDGTWDVSCDVSIPGSPWMRLTRKDHAEVAQREPGIITNMFLRIWPESSPEVSVGAMLDDYYHVVGTCPVTFAAADGDPAAGTFSAENCDVATRFGDKGRLEFARFHVRDCNTEPYK</sequence>
<organism evidence="1 2">
    <name type="scientific">Sorangium cellulosum (strain So ce56)</name>
    <name type="common">Polyangium cellulosum (strain So ce56)</name>
    <dbReference type="NCBI Taxonomy" id="448385"/>
    <lineage>
        <taxon>Bacteria</taxon>
        <taxon>Pseudomonadati</taxon>
        <taxon>Myxococcota</taxon>
        <taxon>Polyangia</taxon>
        <taxon>Polyangiales</taxon>
        <taxon>Polyangiaceae</taxon>
        <taxon>Sorangium</taxon>
    </lineage>
</organism>
<dbReference type="BioCyc" id="SCEL448385:SCE_RS06680-MONOMER"/>
<accession>A9F6L6</accession>
<gene>
    <name evidence="1" type="ordered locus">sce1289</name>
</gene>
<dbReference type="STRING" id="448385.sce1289"/>
<dbReference type="PROSITE" id="PS51257">
    <property type="entry name" value="PROKAR_LIPOPROTEIN"/>
    <property type="match status" value="1"/>
</dbReference>
<dbReference type="RefSeq" id="WP_012233924.1">
    <property type="nucleotide sequence ID" value="NC_010162.1"/>
</dbReference>
<dbReference type="EMBL" id="AM746676">
    <property type="protein sequence ID" value="CAN91447.1"/>
    <property type="molecule type" value="Genomic_DNA"/>
</dbReference>
<dbReference type="KEGG" id="scl:sce1289"/>
<dbReference type="HOGENOM" id="CLU_1427147_0_0_7"/>